<evidence type="ECO:0000256" key="11">
    <source>
        <dbReference type="ARBA" id="ARBA00023253"/>
    </source>
</evidence>
<protein>
    <recommendedName>
        <fullName evidence="13">O-fucosyltransferase family protein</fullName>
    </recommendedName>
</protein>
<gene>
    <name evidence="14" type="ORF">SO802_020172</name>
</gene>
<comment type="caution">
    <text evidence="14">The sequence shown here is derived from an EMBL/GenBank/DDBJ whole genome shotgun (WGS) entry which is preliminary data.</text>
</comment>
<dbReference type="PANTHER" id="PTHR31741:SF63">
    <property type="entry name" value="O-FUCOSYLTRANSFERASE 37"/>
    <property type="match status" value="1"/>
</dbReference>
<dbReference type="GO" id="GO:0016020">
    <property type="term" value="C:membrane"/>
    <property type="evidence" value="ECO:0007669"/>
    <property type="project" value="UniProtKB-SubCell"/>
</dbReference>
<dbReference type="Pfam" id="PF10250">
    <property type="entry name" value="O-FucT"/>
    <property type="match status" value="1"/>
</dbReference>
<keyword evidence="12" id="KW-0119">Carbohydrate metabolism</keyword>
<proteinExistence type="inferred from homology"/>
<dbReference type="AlphaFoldDB" id="A0AAW2CCE2"/>
<keyword evidence="15" id="KW-1185">Reference proteome</keyword>
<evidence type="ECO:0000256" key="6">
    <source>
        <dbReference type="ARBA" id="ARBA00022692"/>
    </source>
</evidence>
<keyword evidence="10" id="KW-0325">Glycoprotein</keyword>
<evidence type="ECO:0000313" key="14">
    <source>
        <dbReference type="EMBL" id="KAK9995486.1"/>
    </source>
</evidence>
<evidence type="ECO:0000256" key="9">
    <source>
        <dbReference type="ARBA" id="ARBA00023136"/>
    </source>
</evidence>
<reference evidence="14 15" key="1">
    <citation type="submission" date="2024-01" db="EMBL/GenBank/DDBJ databases">
        <title>A telomere-to-telomere, gap-free genome of sweet tea (Lithocarpus litseifolius).</title>
        <authorList>
            <person name="Zhou J."/>
        </authorList>
    </citation>
    <scope>NUCLEOTIDE SEQUENCE [LARGE SCALE GENOMIC DNA]</scope>
    <source>
        <strain evidence="14">Zhou-2022a</strain>
        <tissue evidence="14">Leaf</tissue>
    </source>
</reference>
<evidence type="ECO:0000256" key="3">
    <source>
        <dbReference type="ARBA" id="ARBA00007737"/>
    </source>
</evidence>
<dbReference type="EMBL" id="JAZDWU010000007">
    <property type="protein sequence ID" value="KAK9995486.1"/>
    <property type="molecule type" value="Genomic_DNA"/>
</dbReference>
<evidence type="ECO:0000256" key="12">
    <source>
        <dbReference type="ARBA" id="ARBA00023277"/>
    </source>
</evidence>
<evidence type="ECO:0000256" key="4">
    <source>
        <dbReference type="ARBA" id="ARBA00022676"/>
    </source>
</evidence>
<sequence length="290" mass="33074">MVSKCKSDMLLKSLLNTIASCENNCVLSHYTVELLQVLNYWKISRVSSVIYALFSIDSRKASPKISKEKRRFLIVVASGGLNQQRNQIVDVVIIARILEAALVVPVLQVNLIWGDESEFSDIFDVKHFKRTLQADVRVVSSLPSTHLMSRKTIETKIPYDLSPLRIRTRFFRQLNEDGVLVLKGLDSKLSKNRPSDLQKLRCKVAFHALRYAAPITELGNRLARRMWIEGPFIAFHLQLEKDVYVRTGCLTGLGTEYDDIITKVRESQPEYLTGSLNMTYIQRRLAGLCL</sequence>
<evidence type="ECO:0000256" key="1">
    <source>
        <dbReference type="ARBA" id="ARBA00004606"/>
    </source>
</evidence>
<evidence type="ECO:0000256" key="8">
    <source>
        <dbReference type="ARBA" id="ARBA00022989"/>
    </source>
</evidence>
<evidence type="ECO:0000256" key="7">
    <source>
        <dbReference type="ARBA" id="ARBA00022968"/>
    </source>
</evidence>
<dbReference type="InterPro" id="IPR019378">
    <property type="entry name" value="GDP-Fuc_O-FucTrfase"/>
</dbReference>
<evidence type="ECO:0000313" key="15">
    <source>
        <dbReference type="Proteomes" id="UP001459277"/>
    </source>
</evidence>
<comment type="similarity">
    <text evidence="3">Belongs to the glycosyltransferase GT106 family.</text>
</comment>
<keyword evidence="9" id="KW-0472">Membrane</keyword>
<dbReference type="PANTHER" id="PTHR31741">
    <property type="entry name" value="OS02G0726500 PROTEIN-RELATED"/>
    <property type="match status" value="1"/>
</dbReference>
<keyword evidence="8" id="KW-1133">Transmembrane helix</keyword>
<comment type="subcellular location">
    <subcellularLocation>
        <location evidence="1">Membrane</location>
        <topology evidence="1">Single-pass type II membrane protein</topology>
    </subcellularLocation>
</comment>
<dbReference type="GO" id="GO:0005737">
    <property type="term" value="C:cytoplasm"/>
    <property type="evidence" value="ECO:0007669"/>
    <property type="project" value="TreeGrafter"/>
</dbReference>
<dbReference type="GO" id="GO:0006004">
    <property type="term" value="P:fucose metabolic process"/>
    <property type="evidence" value="ECO:0007669"/>
    <property type="project" value="UniProtKB-KW"/>
</dbReference>
<keyword evidence="5" id="KW-0808">Transferase</keyword>
<accession>A0AAW2CCE2</accession>
<keyword evidence="11" id="KW-0294">Fucose metabolism</keyword>
<keyword evidence="6" id="KW-0812">Transmembrane</keyword>
<dbReference type="GO" id="GO:0016757">
    <property type="term" value="F:glycosyltransferase activity"/>
    <property type="evidence" value="ECO:0007669"/>
    <property type="project" value="UniProtKB-KW"/>
</dbReference>
<keyword evidence="7" id="KW-0735">Signal-anchor</keyword>
<dbReference type="Proteomes" id="UP001459277">
    <property type="component" value="Unassembled WGS sequence"/>
</dbReference>
<evidence type="ECO:0000256" key="10">
    <source>
        <dbReference type="ARBA" id="ARBA00023180"/>
    </source>
</evidence>
<evidence type="ECO:0000256" key="5">
    <source>
        <dbReference type="ARBA" id="ARBA00022679"/>
    </source>
</evidence>
<evidence type="ECO:0000256" key="2">
    <source>
        <dbReference type="ARBA" id="ARBA00004881"/>
    </source>
</evidence>
<evidence type="ECO:0000256" key="13">
    <source>
        <dbReference type="ARBA" id="ARBA00030350"/>
    </source>
</evidence>
<organism evidence="14 15">
    <name type="scientific">Lithocarpus litseifolius</name>
    <dbReference type="NCBI Taxonomy" id="425828"/>
    <lineage>
        <taxon>Eukaryota</taxon>
        <taxon>Viridiplantae</taxon>
        <taxon>Streptophyta</taxon>
        <taxon>Embryophyta</taxon>
        <taxon>Tracheophyta</taxon>
        <taxon>Spermatophyta</taxon>
        <taxon>Magnoliopsida</taxon>
        <taxon>eudicotyledons</taxon>
        <taxon>Gunneridae</taxon>
        <taxon>Pentapetalae</taxon>
        <taxon>rosids</taxon>
        <taxon>fabids</taxon>
        <taxon>Fagales</taxon>
        <taxon>Fagaceae</taxon>
        <taxon>Lithocarpus</taxon>
    </lineage>
</organism>
<comment type="pathway">
    <text evidence="2">Glycan metabolism.</text>
</comment>
<keyword evidence="4" id="KW-0328">Glycosyltransferase</keyword>
<name>A0AAW2CCE2_9ROSI</name>